<gene>
    <name evidence="2" type="ORF">GLIP_3327</name>
</gene>
<proteinExistence type="predicted"/>
<keyword evidence="3" id="KW-1185">Reference proteome</keyword>
<accession>K6XWB4</accession>
<evidence type="ECO:0000256" key="1">
    <source>
        <dbReference type="SAM" id="SignalP"/>
    </source>
</evidence>
<dbReference type="RefSeq" id="WP_008845745.1">
    <property type="nucleotide sequence ID" value="NZ_BAEN01000065.1"/>
</dbReference>
<sequence>MKMFWFNIVLMSWVASFSFSSLALENQNSSLNVSSSIVEHVEGIELDSFDKDLDACLTLEVQALSKLRHFPAAKFQNADFTTYKDTLFIRGPPAATI</sequence>
<comment type="caution">
    <text evidence="2">The sequence shown here is derived from an EMBL/GenBank/DDBJ whole genome shotgun (WGS) entry which is preliminary data.</text>
</comment>
<evidence type="ECO:0000313" key="3">
    <source>
        <dbReference type="Proteomes" id="UP000006334"/>
    </source>
</evidence>
<protein>
    <submittedName>
        <fullName evidence="2">Uncharacterized protein</fullName>
    </submittedName>
</protein>
<dbReference type="Proteomes" id="UP000006334">
    <property type="component" value="Unassembled WGS sequence"/>
</dbReference>
<dbReference type="AlphaFoldDB" id="K6XWB4"/>
<dbReference type="EMBL" id="BAEN01000065">
    <property type="protein sequence ID" value="GAC15941.1"/>
    <property type="molecule type" value="Genomic_DNA"/>
</dbReference>
<reference evidence="2 3" key="1">
    <citation type="journal article" date="2017" name="Antonie Van Leeuwenhoek">
        <title>Rhizobium rhizosphaerae sp. nov., a novel species isolated from rice rhizosphere.</title>
        <authorList>
            <person name="Zhao J.J."/>
            <person name="Zhang J."/>
            <person name="Zhang R.J."/>
            <person name="Zhang C.W."/>
            <person name="Yin H.Q."/>
            <person name="Zhang X.X."/>
        </authorList>
    </citation>
    <scope>NUCLEOTIDE SEQUENCE [LARGE SCALE GENOMIC DNA]</scope>
    <source>
        <strain evidence="2 3">E3</strain>
    </source>
</reference>
<name>K6XWB4_9ALTE</name>
<dbReference type="STRING" id="1127673.GLIP_3327"/>
<evidence type="ECO:0000313" key="2">
    <source>
        <dbReference type="EMBL" id="GAC15941.1"/>
    </source>
</evidence>
<organism evidence="2 3">
    <name type="scientific">Aliiglaciecola lipolytica E3</name>
    <dbReference type="NCBI Taxonomy" id="1127673"/>
    <lineage>
        <taxon>Bacteria</taxon>
        <taxon>Pseudomonadati</taxon>
        <taxon>Pseudomonadota</taxon>
        <taxon>Gammaproteobacteria</taxon>
        <taxon>Alteromonadales</taxon>
        <taxon>Alteromonadaceae</taxon>
        <taxon>Aliiglaciecola</taxon>
    </lineage>
</organism>
<feature type="chain" id="PRO_5003900654" evidence="1">
    <location>
        <begin position="24"/>
        <end position="97"/>
    </location>
</feature>
<keyword evidence="1" id="KW-0732">Signal</keyword>
<feature type="signal peptide" evidence="1">
    <location>
        <begin position="1"/>
        <end position="23"/>
    </location>
</feature>